<proteinExistence type="predicted"/>
<sequence length="278" mass="31994">MEFFSTCKNYIYKRWRYIEDLFFTICIALQYNCDTNDNSTPFVIALITMIYLLIKTIYGLLDGFEVDNNTPFTVFDLIQTFLIVIHIFVYFLAFVSICKIFECKDPQWRYDIDPKSLIISQTSYMFLASQSIMENIGSNFAIEIVRSILGFYEITNLSGMASYHNYGSILSQIYPMAFSFLPFILGETSSIIGKWLSRNKLVDYIPRVAKTITVIASIMCIVVGIYGTFTILNFTGNITPTNLVGESSYNSSFRNSVKKTIFGIAEECGHYLFFRKNR</sequence>
<feature type="transmembrane region" description="Helical" evidence="1">
    <location>
        <begin position="212"/>
        <end position="232"/>
    </location>
</feature>
<accession>E0S7C7</accession>
<dbReference type="AlphaFoldDB" id="E0S7C7"/>
<keyword evidence="1" id="KW-1133">Transmembrane helix</keyword>
<evidence type="ECO:0000313" key="2">
    <source>
        <dbReference type="EMBL" id="ADM11762.1"/>
    </source>
</evidence>
<name>E0S7C7_ENCIT</name>
<organism evidence="2 3">
    <name type="scientific">Encephalitozoon intestinalis (strain ATCC 50506)</name>
    <name type="common">Microsporidian parasite</name>
    <name type="synonym">Septata intestinalis</name>
    <dbReference type="NCBI Taxonomy" id="876142"/>
    <lineage>
        <taxon>Eukaryota</taxon>
        <taxon>Fungi</taxon>
        <taxon>Fungi incertae sedis</taxon>
        <taxon>Microsporidia</taxon>
        <taxon>Unikaryonidae</taxon>
        <taxon>Encephalitozoon</taxon>
    </lineage>
</organism>
<protein>
    <submittedName>
        <fullName evidence="2">Uncharacterized protein</fullName>
    </submittedName>
</protein>
<dbReference type="OrthoDB" id="2192418at2759"/>
<feature type="transmembrane region" description="Helical" evidence="1">
    <location>
        <begin position="81"/>
        <end position="101"/>
    </location>
</feature>
<dbReference type="Proteomes" id="UP000002313">
    <property type="component" value="Chromosome VI"/>
</dbReference>
<evidence type="ECO:0000256" key="1">
    <source>
        <dbReference type="SAM" id="Phobius"/>
    </source>
</evidence>
<dbReference type="EMBL" id="CP001947">
    <property type="protein sequence ID" value="ADM11762.1"/>
    <property type="molecule type" value="Genomic_DNA"/>
</dbReference>
<dbReference type="KEGG" id="ein:Eint_061580"/>
<keyword evidence="3" id="KW-1185">Reference proteome</keyword>
<gene>
    <name evidence="2" type="ORF">Eint_061580</name>
</gene>
<keyword evidence="1" id="KW-0812">Transmembrane</keyword>
<keyword evidence="1" id="KW-0472">Membrane</keyword>
<dbReference type="GeneID" id="9697939"/>
<dbReference type="HOGENOM" id="CLU_1001253_0_0_1"/>
<evidence type="ECO:0000313" key="3">
    <source>
        <dbReference type="Proteomes" id="UP000002313"/>
    </source>
</evidence>
<dbReference type="VEuPathDB" id="MicrosporidiaDB:Eint_061580"/>
<dbReference type="RefSeq" id="XP_003073122.1">
    <property type="nucleotide sequence ID" value="XM_003073076.1"/>
</dbReference>
<reference evidence="2 3" key="1">
    <citation type="journal article" date="2010" name="Nat. Commun.">
        <title>The complete sequence of the smallest known nuclear genome from the microsporidian Encephalitozoon intestinalis.</title>
        <authorList>
            <person name="Corradi N."/>
            <person name="Pombert J.-F."/>
            <person name="Farinelli L."/>
            <person name="Didier E.S."/>
            <person name="Keeling P.J."/>
        </authorList>
    </citation>
    <scope>NUCLEOTIDE SEQUENCE [LARGE SCALE GENOMIC DNA]</scope>
    <source>
        <strain evidence="2 3">ATCC 50506</strain>
    </source>
</reference>
<feature type="transmembrane region" description="Helical" evidence="1">
    <location>
        <begin position="42"/>
        <end position="61"/>
    </location>
</feature>
<reference evidence="2 3" key="2">
    <citation type="journal article" date="2012" name="Proc. Natl. Acad. Sci. U.S.A.">
        <title>Gain and loss of multiple functionally related, horizontally transferred genes in the reduced genomes of two microsporidian parasites.</title>
        <authorList>
            <person name="Pombert J.-F."/>
            <person name="Selman M."/>
            <person name="Burki F."/>
            <person name="Bardell F.T."/>
            <person name="Farinelli L."/>
            <person name="Solter L.F."/>
            <person name="Whitman D.W."/>
            <person name="Weiss L.M."/>
            <person name="Corradi N."/>
            <person name="Keeling P.J."/>
        </authorList>
    </citation>
    <scope>NUCLEOTIDE SEQUENCE [LARGE SCALE GENOMIC DNA]</scope>
    <source>
        <strain evidence="2 3">ATCC 50506</strain>
    </source>
</reference>
<feature type="transmembrane region" description="Helical" evidence="1">
    <location>
        <begin position="173"/>
        <end position="192"/>
    </location>
</feature>